<dbReference type="SUPFAM" id="SSF53756">
    <property type="entry name" value="UDP-Glycosyltransferase/glycogen phosphorylase"/>
    <property type="match status" value="1"/>
</dbReference>
<dbReference type="InterPro" id="IPR007235">
    <property type="entry name" value="Glyco_trans_28_C"/>
</dbReference>
<evidence type="ECO:0000313" key="3">
    <source>
        <dbReference type="Proteomes" id="UP001296873"/>
    </source>
</evidence>
<dbReference type="PANTHER" id="PTHR21015:SF28">
    <property type="entry name" value="SLL1722 PROTEIN"/>
    <property type="match status" value="1"/>
</dbReference>
<evidence type="ECO:0000259" key="1">
    <source>
        <dbReference type="Pfam" id="PF04101"/>
    </source>
</evidence>
<dbReference type="RefSeq" id="WP_200343706.1">
    <property type="nucleotide sequence ID" value="NZ_NRRL01000151.1"/>
</dbReference>
<dbReference type="EMBL" id="NRRL01000151">
    <property type="protein sequence ID" value="MBK1671159.1"/>
    <property type="molecule type" value="Genomic_DNA"/>
</dbReference>
<organism evidence="2 3">
    <name type="scientific">Rhodovibrio sodomensis</name>
    <dbReference type="NCBI Taxonomy" id="1088"/>
    <lineage>
        <taxon>Bacteria</taxon>
        <taxon>Pseudomonadati</taxon>
        <taxon>Pseudomonadota</taxon>
        <taxon>Alphaproteobacteria</taxon>
        <taxon>Rhodospirillales</taxon>
        <taxon>Rhodovibrionaceae</taxon>
        <taxon>Rhodovibrio</taxon>
    </lineage>
</organism>
<comment type="caution">
    <text evidence="2">The sequence shown here is derived from an EMBL/GenBank/DDBJ whole genome shotgun (WGS) entry which is preliminary data.</text>
</comment>
<feature type="domain" description="Glycosyl transferase family 28 C-terminal" evidence="1">
    <location>
        <begin position="277"/>
        <end position="360"/>
    </location>
</feature>
<reference evidence="2 3" key="1">
    <citation type="journal article" date="2020" name="Microorganisms">
        <title>Osmotic Adaptation and Compatible Solute Biosynthesis of Phototrophic Bacteria as Revealed from Genome Analyses.</title>
        <authorList>
            <person name="Imhoff J.F."/>
            <person name="Rahn T."/>
            <person name="Kunzel S."/>
            <person name="Keller A."/>
            <person name="Neulinger S.C."/>
        </authorList>
    </citation>
    <scope>NUCLEOTIDE SEQUENCE [LARGE SCALE GENOMIC DNA]</scope>
    <source>
        <strain evidence="2 3">DSM 9895</strain>
    </source>
</reference>
<proteinExistence type="predicted"/>
<name>A0ABS1DLP5_9PROT</name>
<keyword evidence="3" id="KW-1185">Reference proteome</keyword>
<protein>
    <recommendedName>
        <fullName evidence="1">Glycosyl transferase family 28 C-terminal domain-containing protein</fullName>
    </recommendedName>
</protein>
<dbReference type="PANTHER" id="PTHR21015">
    <property type="entry name" value="UDP-N-ACETYLGLUCOSAMINE--N-ACETYLMURAMYL-(PENTAPEPTIDE) PYROPHOSPHORYL-UNDECAPRENOL N-ACETYLGLUCOSAMINE TRANSFERASE 1"/>
    <property type="match status" value="1"/>
</dbReference>
<dbReference type="Proteomes" id="UP001296873">
    <property type="component" value="Unassembled WGS sequence"/>
</dbReference>
<sequence>MAADVMIHVQHLLGIGHLQRASRIAAGCAAVGLDTVLASGGLPVADLQTGGARLRQLPAARAGDASFSNLADADGRPVDDAWKARRRDATLALFARERPRVLLLELFPFGRRGLRFELLPLLQAARARTPRPWVVVSLRDLLNPPDPAKADWAIDLVDRYVDRVLVHGDPQVARLDETFPAAQRLADRLVYTGYVVPEMPRGVLASGELLVSTGGGAVGGALGHAAVRARALSRLAGGAPWRVLLGPNLPERAFEAIRDAADAGTTVERNRPDFARLLAGCRLSVSQAGYNTVTELLAAGVPAVVVPFEGDGGEREQALRADRLAATGRVTCLPEAGLTPERLAHAVDDALARRAGTAHRAPAGLNLAGVAKSAQILGAFAATLPPRGSERPAHGPTEDW</sequence>
<accession>A0ABS1DLP5</accession>
<dbReference type="Gene3D" id="3.40.50.2000">
    <property type="entry name" value="Glycogen Phosphorylase B"/>
    <property type="match status" value="1"/>
</dbReference>
<evidence type="ECO:0000313" key="2">
    <source>
        <dbReference type="EMBL" id="MBK1671159.1"/>
    </source>
</evidence>
<dbReference type="Pfam" id="PF04101">
    <property type="entry name" value="Glyco_tran_28_C"/>
    <property type="match status" value="1"/>
</dbReference>
<gene>
    <name evidence="2" type="ORF">CKO28_24445</name>
</gene>